<dbReference type="Pfam" id="PF13442">
    <property type="entry name" value="Cytochrome_CBB3"/>
    <property type="match status" value="1"/>
</dbReference>
<gene>
    <name evidence="11" type="ORF">FHP25_12650</name>
</gene>
<keyword evidence="7 8" id="KW-0408">Iron</keyword>
<reference evidence="11 12" key="1">
    <citation type="submission" date="2019-06" db="EMBL/GenBank/DDBJ databases">
        <title>New taxonomy in bacterial strain CC-CFT640, isolated from vineyard.</title>
        <authorList>
            <person name="Lin S.-Y."/>
            <person name="Tsai C.-F."/>
            <person name="Young C.-C."/>
        </authorList>
    </citation>
    <scope>NUCLEOTIDE SEQUENCE [LARGE SCALE GENOMIC DNA]</scope>
    <source>
        <strain evidence="11 12">CC-CFT640</strain>
    </source>
</reference>
<evidence type="ECO:0000256" key="1">
    <source>
        <dbReference type="ARBA" id="ARBA00001926"/>
    </source>
</evidence>
<dbReference type="PROSITE" id="PS51007">
    <property type="entry name" value="CYTC"/>
    <property type="match status" value="1"/>
</dbReference>
<evidence type="ECO:0000256" key="4">
    <source>
        <dbReference type="ARBA" id="ARBA00022660"/>
    </source>
</evidence>
<name>A0A5C8PPC2_9HYPH</name>
<dbReference type="AlphaFoldDB" id="A0A5C8PPC2"/>
<dbReference type="GO" id="GO:0020037">
    <property type="term" value="F:heme binding"/>
    <property type="evidence" value="ECO:0007669"/>
    <property type="project" value="InterPro"/>
</dbReference>
<keyword evidence="5 8" id="KW-0479">Metal-binding</keyword>
<evidence type="ECO:0000259" key="10">
    <source>
        <dbReference type="PROSITE" id="PS51007"/>
    </source>
</evidence>
<protein>
    <submittedName>
        <fullName evidence="11">Cytochrome c</fullName>
    </submittedName>
</protein>
<dbReference type="EMBL" id="VDUZ01000012">
    <property type="protein sequence ID" value="TXL76049.1"/>
    <property type="molecule type" value="Genomic_DNA"/>
</dbReference>
<evidence type="ECO:0000256" key="7">
    <source>
        <dbReference type="ARBA" id="ARBA00023004"/>
    </source>
</evidence>
<proteinExistence type="predicted"/>
<evidence type="ECO:0000313" key="12">
    <source>
        <dbReference type="Proteomes" id="UP000321638"/>
    </source>
</evidence>
<dbReference type="InterPro" id="IPR008168">
    <property type="entry name" value="Cyt_C_IC"/>
</dbReference>
<dbReference type="OrthoDB" id="9781261at2"/>
<dbReference type="GO" id="GO:0005506">
    <property type="term" value="F:iron ion binding"/>
    <property type="evidence" value="ECO:0007669"/>
    <property type="project" value="InterPro"/>
</dbReference>
<evidence type="ECO:0000256" key="6">
    <source>
        <dbReference type="ARBA" id="ARBA00022982"/>
    </source>
</evidence>
<dbReference type="Proteomes" id="UP000321638">
    <property type="component" value="Unassembled WGS sequence"/>
</dbReference>
<keyword evidence="2" id="KW-0813">Transport</keyword>
<keyword evidence="12" id="KW-1185">Reference proteome</keyword>
<dbReference type="GO" id="GO:0009055">
    <property type="term" value="F:electron transfer activity"/>
    <property type="evidence" value="ECO:0007669"/>
    <property type="project" value="InterPro"/>
</dbReference>
<comment type="caution">
    <text evidence="11">The sequence shown here is derived from an EMBL/GenBank/DDBJ whole genome shotgun (WGS) entry which is preliminary data.</text>
</comment>
<evidence type="ECO:0000256" key="9">
    <source>
        <dbReference type="SAM" id="SignalP"/>
    </source>
</evidence>
<accession>A0A5C8PPC2</accession>
<keyword evidence="3 8" id="KW-0349">Heme</keyword>
<evidence type="ECO:0000256" key="8">
    <source>
        <dbReference type="PROSITE-ProRule" id="PRU00433"/>
    </source>
</evidence>
<dbReference type="SUPFAM" id="SSF46626">
    <property type="entry name" value="Cytochrome c"/>
    <property type="match status" value="1"/>
</dbReference>
<dbReference type="InterPro" id="IPR050597">
    <property type="entry name" value="Cytochrome_c_Oxidase_Subunit"/>
</dbReference>
<evidence type="ECO:0000256" key="3">
    <source>
        <dbReference type="ARBA" id="ARBA00022617"/>
    </source>
</evidence>
<evidence type="ECO:0000256" key="2">
    <source>
        <dbReference type="ARBA" id="ARBA00022448"/>
    </source>
</evidence>
<dbReference type="PANTHER" id="PTHR33751">
    <property type="entry name" value="CBB3-TYPE CYTOCHROME C OXIDASE SUBUNIT FIXP"/>
    <property type="match status" value="1"/>
</dbReference>
<dbReference type="Gene3D" id="1.10.760.10">
    <property type="entry name" value="Cytochrome c-like domain"/>
    <property type="match status" value="1"/>
</dbReference>
<keyword evidence="4" id="KW-0679">Respiratory chain</keyword>
<organism evidence="11 12">
    <name type="scientific">Vineibacter terrae</name>
    <dbReference type="NCBI Taxonomy" id="2586908"/>
    <lineage>
        <taxon>Bacteria</taxon>
        <taxon>Pseudomonadati</taxon>
        <taxon>Pseudomonadota</taxon>
        <taxon>Alphaproteobacteria</taxon>
        <taxon>Hyphomicrobiales</taxon>
        <taxon>Vineibacter</taxon>
    </lineage>
</organism>
<dbReference type="PRINTS" id="PR00605">
    <property type="entry name" value="CYTCHROMECIC"/>
</dbReference>
<comment type="cofactor">
    <cofactor evidence="1">
        <name>heme c</name>
        <dbReference type="ChEBI" id="CHEBI:61717"/>
    </cofactor>
</comment>
<evidence type="ECO:0000313" key="11">
    <source>
        <dbReference type="EMBL" id="TXL76049.1"/>
    </source>
</evidence>
<dbReference type="InterPro" id="IPR036909">
    <property type="entry name" value="Cyt_c-like_dom_sf"/>
</dbReference>
<feature type="signal peptide" evidence="9">
    <location>
        <begin position="1"/>
        <end position="22"/>
    </location>
</feature>
<keyword evidence="6" id="KW-0249">Electron transport</keyword>
<feature type="chain" id="PRO_5022906757" evidence="9">
    <location>
        <begin position="23"/>
        <end position="116"/>
    </location>
</feature>
<dbReference type="InterPro" id="IPR009056">
    <property type="entry name" value="Cyt_c-like_dom"/>
</dbReference>
<dbReference type="PANTHER" id="PTHR33751:SF13">
    <property type="entry name" value="CYTOCHROME BC1 COMPLEX CYTOCHROME C SUBUNIT"/>
    <property type="match status" value="1"/>
</dbReference>
<keyword evidence="9" id="KW-0732">Signal</keyword>
<sequence length="116" mass="12328">MNRHWLLPRAGLSMAIALVAAAAYGQSSPPATQEQGQAGKMDVAKLFATTCGWCHEGGGRKQGRGPKLAGTDKSDAFMVTRIKQGKPPGMPAFGKSFNDEQIQAIISYIRALPDTP</sequence>
<feature type="domain" description="Cytochrome c" evidence="10">
    <location>
        <begin position="38"/>
        <end position="113"/>
    </location>
</feature>
<evidence type="ECO:0000256" key="5">
    <source>
        <dbReference type="ARBA" id="ARBA00022723"/>
    </source>
</evidence>